<evidence type="ECO:0000256" key="1">
    <source>
        <dbReference type="SAM" id="MobiDB-lite"/>
    </source>
</evidence>
<evidence type="ECO:0000313" key="2">
    <source>
        <dbReference type="EMBL" id="KAB8073090.1"/>
    </source>
</evidence>
<name>A0A5N5X121_9EURO</name>
<proteinExistence type="predicted"/>
<dbReference type="Proteomes" id="UP000326565">
    <property type="component" value="Unassembled WGS sequence"/>
</dbReference>
<protein>
    <submittedName>
        <fullName evidence="2">Uncharacterized protein</fullName>
    </submittedName>
</protein>
<dbReference type="EMBL" id="ML732233">
    <property type="protein sequence ID" value="KAB8073090.1"/>
    <property type="molecule type" value="Genomic_DNA"/>
</dbReference>
<gene>
    <name evidence="2" type="ORF">BDV29DRAFT_201970</name>
</gene>
<accession>A0A5N5X121</accession>
<reference evidence="2 3" key="1">
    <citation type="submission" date="2019-04" db="EMBL/GenBank/DDBJ databases">
        <title>Friends and foes A comparative genomics study of 23 Aspergillus species from section Flavi.</title>
        <authorList>
            <consortium name="DOE Joint Genome Institute"/>
            <person name="Kjaerbolling I."/>
            <person name="Vesth T."/>
            <person name="Frisvad J.C."/>
            <person name="Nybo J.L."/>
            <person name="Theobald S."/>
            <person name="Kildgaard S."/>
            <person name="Isbrandt T."/>
            <person name="Kuo A."/>
            <person name="Sato A."/>
            <person name="Lyhne E.K."/>
            <person name="Kogle M.E."/>
            <person name="Wiebenga A."/>
            <person name="Kun R.S."/>
            <person name="Lubbers R.J."/>
            <person name="Makela M.R."/>
            <person name="Barry K."/>
            <person name="Chovatia M."/>
            <person name="Clum A."/>
            <person name="Daum C."/>
            <person name="Haridas S."/>
            <person name="He G."/>
            <person name="LaButti K."/>
            <person name="Lipzen A."/>
            <person name="Mondo S."/>
            <person name="Riley R."/>
            <person name="Salamov A."/>
            <person name="Simmons B.A."/>
            <person name="Magnuson J.K."/>
            <person name="Henrissat B."/>
            <person name="Mortensen U.H."/>
            <person name="Larsen T.O."/>
            <person name="Devries R.P."/>
            <person name="Grigoriev I.V."/>
            <person name="Machida M."/>
            <person name="Baker S.E."/>
            <person name="Andersen M.R."/>
        </authorList>
    </citation>
    <scope>NUCLEOTIDE SEQUENCE [LARGE SCALE GENOMIC DNA]</scope>
    <source>
        <strain evidence="2 3">CBS 151.66</strain>
    </source>
</reference>
<sequence length="994" mass="110933">MARLKSFRSIQRSSESSQANITQAPDTSWEFIGSGKAHLFQELEDLYWVGIELELENIVRTLRIWQQPEYADISIADEDDDNIHGFDTFLDQVCQEARAFAIRYGETKMQEMTDQNLMQALMARNLSYKEALKRVLLDTRAELLSKKIKEEVRGQVQTIPRLSGDEFRAWMLLQTTGFLDMDKLIEHRPPLDKLGFWKRPAIPQLSISGFDEYWVPQFVPTQCSECNSIIRGSMFVKRKGDSQSGAHNICEDCYRSHYYGDESLQKRYKHCVLSDSIQSSASRRMCDCRDVPRFDAQGHPRSLFPLNEEDRHISYVSGQRCTILRLSELVTYAKYRGLLSSAKMKRRKERRFSDFPWISRVVGRSRGKANTRITGVQTAKINNPSPQIQTDSKKQPILRSVTRQTLQGAQRIPVSSTTNAVTELEANEDIPLFFRQFTEKYPFGNVHMALRVGPLVIENGVSHTKSGALITLRESPIFHGRFTRESHQHSLAQQRRVGQPKRYKALMKQIVGAPFTGVLSQHVETEQEQGIPFDNPGLPITEQQKILASAVRSVLEKLRAFLGSRVKVYLESIAQRLLDLRNTLSWSATSNNCQSFCNSLIDIDLFEPLVNGPHMQPSDVPSPLYLMSFVCPPEGYLHNKVISKFDVPSGLTEEYLLRFHFGRHDEADIIDTLQEYWYDWGAFGSPLYNYQDLFPWDCTEAYMRYPTRCGDCNLSKHVWAFPFDSWSIIALHLLRDKHMYQPKQDLNTKGTSPWTRDRLTILAASSMLTRAASAMAKSPSFCKATAWLHSKDKGLRRIDPSLARVKLGGIHRAQPFSHYFDAGTYSHYFLAEWALKKREEQKRAYEILRDGRARLPDVGGGRVGRFSGGTREPTLFNQQFDGFWGLSFGDDGYTGCEDQKDLGTDAQCDAQMNAVAAALIIDSQLGSIQDAAQSAAEAAAANCGSGCGSTTAAGACGSSSGGGGSSSCGGGSSSCGGGGGGCGGGGGGGGGGGD</sequence>
<feature type="compositionally biased region" description="Low complexity" evidence="1">
    <location>
        <begin position="7"/>
        <end position="18"/>
    </location>
</feature>
<feature type="region of interest" description="Disordered" evidence="1">
    <location>
        <begin position="1"/>
        <end position="22"/>
    </location>
</feature>
<dbReference type="OrthoDB" id="4455544at2759"/>
<evidence type="ECO:0000313" key="3">
    <source>
        <dbReference type="Proteomes" id="UP000326565"/>
    </source>
</evidence>
<keyword evidence="3" id="KW-1185">Reference proteome</keyword>
<organism evidence="2 3">
    <name type="scientific">Aspergillus leporis</name>
    <dbReference type="NCBI Taxonomy" id="41062"/>
    <lineage>
        <taxon>Eukaryota</taxon>
        <taxon>Fungi</taxon>
        <taxon>Dikarya</taxon>
        <taxon>Ascomycota</taxon>
        <taxon>Pezizomycotina</taxon>
        <taxon>Eurotiomycetes</taxon>
        <taxon>Eurotiomycetidae</taxon>
        <taxon>Eurotiales</taxon>
        <taxon>Aspergillaceae</taxon>
        <taxon>Aspergillus</taxon>
        <taxon>Aspergillus subgen. Circumdati</taxon>
    </lineage>
</organism>
<dbReference type="AlphaFoldDB" id="A0A5N5X121"/>